<reference evidence="2" key="1">
    <citation type="journal article" date="2019" name="Int. J. Syst. Evol. Microbiol.">
        <title>The Global Catalogue of Microorganisms (GCM) 10K type strain sequencing project: providing services to taxonomists for standard genome sequencing and annotation.</title>
        <authorList>
            <consortium name="The Broad Institute Genomics Platform"/>
            <consortium name="The Broad Institute Genome Sequencing Center for Infectious Disease"/>
            <person name="Wu L."/>
            <person name="Ma J."/>
        </authorList>
    </citation>
    <scope>NUCLEOTIDE SEQUENCE [LARGE SCALE GENOMIC DNA]</scope>
    <source>
        <strain evidence="2">JCM 17388</strain>
    </source>
</reference>
<comment type="caution">
    <text evidence="1">The sequence shown here is derived from an EMBL/GenBank/DDBJ whole genome shotgun (WGS) entry which is preliminary data.</text>
</comment>
<accession>A0ABP8BLM9</accession>
<name>A0ABP8BLM9_9ACTN</name>
<keyword evidence="2" id="KW-1185">Reference proteome</keyword>
<evidence type="ECO:0000313" key="1">
    <source>
        <dbReference type="EMBL" id="GAA4209085.1"/>
    </source>
</evidence>
<dbReference type="EMBL" id="BAABAQ010000020">
    <property type="protein sequence ID" value="GAA4209085.1"/>
    <property type="molecule type" value="Genomic_DNA"/>
</dbReference>
<gene>
    <name evidence="1" type="ORF">GCM10022252_75070</name>
</gene>
<protein>
    <submittedName>
        <fullName evidence="1">Uncharacterized protein</fullName>
    </submittedName>
</protein>
<organism evidence="1 2">
    <name type="scientific">Streptosporangium oxazolinicum</name>
    <dbReference type="NCBI Taxonomy" id="909287"/>
    <lineage>
        <taxon>Bacteria</taxon>
        <taxon>Bacillati</taxon>
        <taxon>Actinomycetota</taxon>
        <taxon>Actinomycetes</taxon>
        <taxon>Streptosporangiales</taxon>
        <taxon>Streptosporangiaceae</taxon>
        <taxon>Streptosporangium</taxon>
    </lineage>
</organism>
<dbReference type="Proteomes" id="UP001501251">
    <property type="component" value="Unassembled WGS sequence"/>
</dbReference>
<sequence length="318" mass="34934">MTSLHDLIDNLEANQRIADLGAKAAAFTVVHDHPVLELIRDRRRAAQYADPVPSGAAVQQTITLAEAHALREHLEKMREQHEQREWQRPWLRVEMPTIPESAIAPGSLLGAVYGVQITIENPHPVIAETRGGDGLVGRNAILTRLLPVNTHLHKHLARVLTPWSAADRAAVRAAKESLARLLGEPHILADLGAEDLLPDEAPVGSESYPKGWRVLCAATFRAIPWATEYIVTRPSPSLPAGWLPPRYDGQWITRPGPHSVYVHLMRGTGLEMEFVVATANPTGRVEIRDDGATAEVYEITAPPWPTPGWIPSEGEPLS</sequence>
<evidence type="ECO:0000313" key="2">
    <source>
        <dbReference type="Proteomes" id="UP001501251"/>
    </source>
</evidence>
<dbReference type="RefSeq" id="WP_344923082.1">
    <property type="nucleotide sequence ID" value="NZ_BAABAQ010000020.1"/>
</dbReference>
<proteinExistence type="predicted"/>